<feature type="transmembrane region" description="Helical" evidence="7">
    <location>
        <begin position="169"/>
        <end position="189"/>
    </location>
</feature>
<keyword evidence="7" id="KW-0472">Membrane</keyword>
<evidence type="ECO:0000313" key="9">
    <source>
        <dbReference type="EMBL" id="GAA3618230.1"/>
    </source>
</evidence>
<accession>A0ABP6ZTA5</accession>
<dbReference type="PANTHER" id="PTHR19271">
    <property type="entry name" value="CYTOCHROME B"/>
    <property type="match status" value="1"/>
</dbReference>
<dbReference type="InterPro" id="IPR005797">
    <property type="entry name" value="Cyt_b/b6_N"/>
</dbReference>
<feature type="transmembrane region" description="Helical" evidence="7">
    <location>
        <begin position="139"/>
        <end position="157"/>
    </location>
</feature>
<dbReference type="Pfam" id="PF13631">
    <property type="entry name" value="Cytochrom_B_N_2"/>
    <property type="match status" value="1"/>
</dbReference>
<proteinExistence type="predicted"/>
<dbReference type="PROSITE" id="PS51002">
    <property type="entry name" value="CYTB_NTER"/>
    <property type="match status" value="1"/>
</dbReference>
<reference evidence="10" key="1">
    <citation type="journal article" date="2019" name="Int. J. Syst. Evol. Microbiol.">
        <title>The Global Catalogue of Microorganisms (GCM) 10K type strain sequencing project: providing services to taxonomists for standard genome sequencing and annotation.</title>
        <authorList>
            <consortium name="The Broad Institute Genomics Platform"/>
            <consortium name="The Broad Institute Genome Sequencing Center for Infectious Disease"/>
            <person name="Wu L."/>
            <person name="Ma J."/>
        </authorList>
    </citation>
    <scope>NUCLEOTIDE SEQUENCE [LARGE SCALE GENOMIC DNA]</scope>
    <source>
        <strain evidence="10">JCM 16929</strain>
    </source>
</reference>
<feature type="region of interest" description="Disordered" evidence="6">
    <location>
        <begin position="572"/>
        <end position="598"/>
    </location>
</feature>
<feature type="transmembrane region" description="Helical" evidence="7">
    <location>
        <begin position="354"/>
        <end position="379"/>
    </location>
</feature>
<feature type="transmembrane region" description="Helical" evidence="7">
    <location>
        <begin position="235"/>
        <end position="259"/>
    </location>
</feature>
<keyword evidence="7" id="KW-1133">Transmembrane helix</keyword>
<dbReference type="EMBL" id="BAABAB010000014">
    <property type="protein sequence ID" value="GAA3618230.1"/>
    <property type="molecule type" value="Genomic_DNA"/>
</dbReference>
<evidence type="ECO:0000259" key="8">
    <source>
        <dbReference type="PROSITE" id="PS51002"/>
    </source>
</evidence>
<dbReference type="SUPFAM" id="SSF81342">
    <property type="entry name" value="Transmembrane di-heme cytochromes"/>
    <property type="match status" value="1"/>
</dbReference>
<dbReference type="InterPro" id="IPR016174">
    <property type="entry name" value="Di-haem_cyt_TM"/>
</dbReference>
<organism evidence="9 10">
    <name type="scientific">Microlunatus ginsengisoli</name>
    <dbReference type="NCBI Taxonomy" id="363863"/>
    <lineage>
        <taxon>Bacteria</taxon>
        <taxon>Bacillati</taxon>
        <taxon>Actinomycetota</taxon>
        <taxon>Actinomycetes</taxon>
        <taxon>Propionibacteriales</taxon>
        <taxon>Propionibacteriaceae</taxon>
        <taxon>Microlunatus</taxon>
    </lineage>
</organism>
<evidence type="ECO:0000256" key="6">
    <source>
        <dbReference type="SAM" id="MobiDB-lite"/>
    </source>
</evidence>
<dbReference type="InterPro" id="IPR027387">
    <property type="entry name" value="Cytb/b6-like_sf"/>
</dbReference>
<feature type="transmembrane region" description="Helical" evidence="7">
    <location>
        <begin position="68"/>
        <end position="92"/>
    </location>
</feature>
<comment type="cofactor">
    <cofactor evidence="1">
        <name>heme</name>
        <dbReference type="ChEBI" id="CHEBI:30413"/>
    </cofactor>
</comment>
<evidence type="ECO:0000256" key="7">
    <source>
        <dbReference type="SAM" id="Phobius"/>
    </source>
</evidence>
<comment type="caution">
    <text evidence="9">The sequence shown here is derived from an EMBL/GenBank/DDBJ whole genome shotgun (WGS) entry which is preliminary data.</text>
</comment>
<feature type="domain" description="Cytochrome b/b6 N-terminal region profile" evidence="8">
    <location>
        <begin position="34"/>
        <end position="266"/>
    </location>
</feature>
<evidence type="ECO:0000256" key="3">
    <source>
        <dbReference type="ARBA" id="ARBA00016116"/>
    </source>
</evidence>
<evidence type="ECO:0000313" key="10">
    <source>
        <dbReference type="Proteomes" id="UP001501490"/>
    </source>
</evidence>
<feature type="transmembrane region" description="Helical" evidence="7">
    <location>
        <begin position="438"/>
        <end position="455"/>
    </location>
</feature>
<dbReference type="Proteomes" id="UP001501490">
    <property type="component" value="Unassembled WGS sequence"/>
</dbReference>
<dbReference type="RefSeq" id="WP_344804098.1">
    <property type="nucleotide sequence ID" value="NZ_BAABAB010000014.1"/>
</dbReference>
<evidence type="ECO:0000256" key="2">
    <source>
        <dbReference type="ARBA" id="ARBA00012951"/>
    </source>
</evidence>
<dbReference type="Gene3D" id="1.20.810.10">
    <property type="entry name" value="Cytochrome Bc1 Complex, Chain C"/>
    <property type="match status" value="1"/>
</dbReference>
<dbReference type="EC" id="7.1.1.8" evidence="2"/>
<name>A0ABP6ZTA5_9ACTN</name>
<dbReference type="PANTHER" id="PTHR19271:SF16">
    <property type="entry name" value="CYTOCHROME B"/>
    <property type="match status" value="1"/>
</dbReference>
<comment type="catalytic activity">
    <reaction evidence="4">
        <text>a quinol + 2 Fe(III)-[cytochrome c](out) = a quinone + 2 Fe(II)-[cytochrome c](out) + 2 H(+)(out)</text>
        <dbReference type="Rhea" id="RHEA:11484"/>
        <dbReference type="Rhea" id="RHEA-COMP:10350"/>
        <dbReference type="Rhea" id="RHEA-COMP:14399"/>
        <dbReference type="ChEBI" id="CHEBI:15378"/>
        <dbReference type="ChEBI" id="CHEBI:24646"/>
        <dbReference type="ChEBI" id="CHEBI:29033"/>
        <dbReference type="ChEBI" id="CHEBI:29034"/>
        <dbReference type="ChEBI" id="CHEBI:132124"/>
        <dbReference type="EC" id="7.1.1.8"/>
    </reaction>
</comment>
<evidence type="ECO:0000256" key="5">
    <source>
        <dbReference type="ARBA" id="ARBA00029568"/>
    </source>
</evidence>
<feature type="transmembrane region" description="Helical" evidence="7">
    <location>
        <begin position="280"/>
        <end position="306"/>
    </location>
</feature>
<feature type="transmembrane region" description="Helical" evidence="7">
    <location>
        <begin position="399"/>
        <end position="418"/>
    </location>
</feature>
<evidence type="ECO:0000256" key="1">
    <source>
        <dbReference type="ARBA" id="ARBA00001971"/>
    </source>
</evidence>
<protein>
    <recommendedName>
        <fullName evidence="3">Cytochrome bc1 complex cytochrome b subunit</fullName>
        <ecNumber evidence="2">7.1.1.8</ecNumber>
    </recommendedName>
    <alternativeName>
        <fullName evidence="5">Cytochrome bc1 reductase complex subunit QcrB</fullName>
    </alternativeName>
</protein>
<feature type="region of interest" description="Disordered" evidence="6">
    <location>
        <begin position="1"/>
        <end position="24"/>
    </location>
</feature>
<keyword evidence="10" id="KW-1185">Reference proteome</keyword>
<keyword evidence="7" id="KW-0812">Transmembrane</keyword>
<gene>
    <name evidence="9" type="ORF">GCM10022236_20660</name>
</gene>
<evidence type="ECO:0000256" key="4">
    <source>
        <dbReference type="ARBA" id="ARBA00029351"/>
    </source>
</evidence>
<sequence>MAKPVPTSGDDSTAVPAQTPPQELGPVFKKLAGPAKWADERLGLATLVRNDGKKAFYLRKVFPDHWSFLLGEIALYSFIVLLLTGVFLTLWFKPSMGEVEYQGSYQLLRGLEVSEAYDSTLTLSFDIRGGLLIRQAHHWAAMLFIAAMLVHSLRIFFTGAFRKPREINWLIGVGLIAIGLIEGFAGYSLPDDLLSGTGLRFVDGLIRAIPLIGTWVEFFVFGGEFPGSLIIPRLYMAHILLIPAIILGLIAAHLALVFYHKHTQYPGPGRNDNNVVGYPLYPVYMAKAGGFFFIVSGVIVLMGGLMQINPVWTYGPYNPAEVTAGSQPDWYMGFVEGAIRIMPNWESHIGHTTWSWNVAIPGLGLMGLMFTAMGLYPFIERWVTGDNAEHHVLERPRNAPTRTAFGVAAMTAYGLFWIAGGNDLVATQFHVSLNSVTYFMRVAVFVGPVLAFLITKRICVALQRVDHERLLHGAESGVIVRSPSGGYHERHRPITQEEAFTRTQHLEHDPLLPLAAGQLPEKQLKKENRRRKATRFWFLDSLRKPTQEELEDAAHHHGEIHDDAGYATEDAVVGSSHHHEITSDGSEIDDPTEFRPAR</sequence>